<evidence type="ECO:0000259" key="7">
    <source>
        <dbReference type="Pfam" id="PF07715"/>
    </source>
</evidence>
<comment type="caution">
    <text evidence="8">The sequence shown here is derived from an EMBL/GenBank/DDBJ whole genome shotgun (WGS) entry which is preliminary data.</text>
</comment>
<dbReference type="AlphaFoldDB" id="A0A2W7NDE2"/>
<keyword evidence="5" id="KW-0732">Signal</keyword>
<keyword evidence="2 4" id="KW-0472">Membrane</keyword>
<comment type="similarity">
    <text evidence="4">Belongs to the TonB-dependent receptor family.</text>
</comment>
<feature type="signal peptide" evidence="5">
    <location>
        <begin position="1"/>
        <end position="19"/>
    </location>
</feature>
<accession>A0A2W7NDE2</accession>
<dbReference type="RefSeq" id="WP_111444903.1">
    <property type="nucleotide sequence ID" value="NZ_QKZK01000007.1"/>
</dbReference>
<dbReference type="PANTHER" id="PTHR40980">
    <property type="entry name" value="PLUG DOMAIN-CONTAINING PROTEIN"/>
    <property type="match status" value="1"/>
</dbReference>
<dbReference type="InterPro" id="IPR037066">
    <property type="entry name" value="Plug_dom_sf"/>
</dbReference>
<dbReference type="InterPro" id="IPR012910">
    <property type="entry name" value="Plug_dom"/>
</dbReference>
<evidence type="ECO:0000259" key="6">
    <source>
        <dbReference type="Pfam" id="PF00593"/>
    </source>
</evidence>
<evidence type="ECO:0000256" key="3">
    <source>
        <dbReference type="ARBA" id="ARBA00023237"/>
    </source>
</evidence>
<feature type="chain" id="PRO_5016061377" evidence="5">
    <location>
        <begin position="20"/>
        <end position="906"/>
    </location>
</feature>
<dbReference type="Gene3D" id="2.40.170.20">
    <property type="entry name" value="TonB-dependent receptor, beta-barrel domain"/>
    <property type="match status" value="1"/>
</dbReference>
<dbReference type="InterPro" id="IPR008969">
    <property type="entry name" value="CarboxyPept-like_regulatory"/>
</dbReference>
<keyword evidence="3" id="KW-0998">Cell outer membrane</keyword>
<evidence type="ECO:0000256" key="2">
    <source>
        <dbReference type="ARBA" id="ARBA00023136"/>
    </source>
</evidence>
<feature type="domain" description="TonB-dependent receptor-like beta-barrel" evidence="6">
    <location>
        <begin position="382"/>
        <end position="871"/>
    </location>
</feature>
<evidence type="ECO:0000313" key="9">
    <source>
        <dbReference type="Proteomes" id="UP000249239"/>
    </source>
</evidence>
<reference evidence="8 9" key="1">
    <citation type="submission" date="2018-06" db="EMBL/GenBank/DDBJ databases">
        <title>Genomic Encyclopedia of Archaeal and Bacterial Type Strains, Phase II (KMG-II): from individual species to whole genera.</title>
        <authorList>
            <person name="Goeker M."/>
        </authorList>
    </citation>
    <scope>NUCLEOTIDE SEQUENCE [LARGE SCALE GENOMIC DNA]</scope>
    <source>
        <strain evidence="8 9">DSM 6779</strain>
    </source>
</reference>
<evidence type="ECO:0000256" key="4">
    <source>
        <dbReference type="RuleBase" id="RU003357"/>
    </source>
</evidence>
<dbReference type="EMBL" id="QKZK01000007">
    <property type="protein sequence ID" value="PZX18168.1"/>
    <property type="molecule type" value="Genomic_DNA"/>
</dbReference>
<dbReference type="Gene3D" id="2.170.130.10">
    <property type="entry name" value="TonB-dependent receptor, plug domain"/>
    <property type="match status" value="1"/>
</dbReference>
<feature type="domain" description="TonB-dependent receptor plug" evidence="7">
    <location>
        <begin position="136"/>
        <end position="224"/>
    </location>
</feature>
<dbReference type="Pfam" id="PF00593">
    <property type="entry name" value="TonB_dep_Rec_b-barrel"/>
    <property type="match status" value="1"/>
</dbReference>
<name>A0A2W7NDE2_9BACT</name>
<organism evidence="8 9">
    <name type="scientific">Breznakibacter xylanolyticus</name>
    <dbReference type="NCBI Taxonomy" id="990"/>
    <lineage>
        <taxon>Bacteria</taxon>
        <taxon>Pseudomonadati</taxon>
        <taxon>Bacteroidota</taxon>
        <taxon>Bacteroidia</taxon>
        <taxon>Marinilabiliales</taxon>
        <taxon>Marinilabiliaceae</taxon>
        <taxon>Breznakibacter</taxon>
    </lineage>
</organism>
<dbReference type="Pfam" id="PF13715">
    <property type="entry name" value="CarbopepD_reg_2"/>
    <property type="match status" value="1"/>
</dbReference>
<gene>
    <name evidence="8" type="ORF">LX69_01208</name>
</gene>
<dbReference type="InterPro" id="IPR000531">
    <property type="entry name" value="Beta-barrel_TonB"/>
</dbReference>
<evidence type="ECO:0000313" key="8">
    <source>
        <dbReference type="EMBL" id="PZX18168.1"/>
    </source>
</evidence>
<dbReference type="PANTHER" id="PTHR40980:SF5">
    <property type="entry name" value="TONB-DEPENDENT RECEPTOR"/>
    <property type="match status" value="1"/>
</dbReference>
<dbReference type="SUPFAM" id="SSF49464">
    <property type="entry name" value="Carboxypeptidase regulatory domain-like"/>
    <property type="match status" value="1"/>
</dbReference>
<dbReference type="Pfam" id="PF07715">
    <property type="entry name" value="Plug"/>
    <property type="match status" value="1"/>
</dbReference>
<evidence type="ECO:0000256" key="1">
    <source>
        <dbReference type="ARBA" id="ARBA00004442"/>
    </source>
</evidence>
<dbReference type="InterPro" id="IPR036942">
    <property type="entry name" value="Beta-barrel_TonB_sf"/>
</dbReference>
<dbReference type="Gene3D" id="2.60.40.1120">
    <property type="entry name" value="Carboxypeptidase-like, regulatory domain"/>
    <property type="match status" value="1"/>
</dbReference>
<protein>
    <submittedName>
        <fullName evidence="8">TonB-dependent receptor</fullName>
    </submittedName>
</protein>
<keyword evidence="9" id="KW-1185">Reference proteome</keyword>
<dbReference type="GO" id="GO:0009279">
    <property type="term" value="C:cell outer membrane"/>
    <property type="evidence" value="ECO:0007669"/>
    <property type="project" value="UniProtKB-SubCell"/>
</dbReference>
<sequence>MKPLLILMTILTLTTGALAQQGQLIGKVTDSKTGEELVGAAIVVDGTTQGTITDFSGDYILTGLEPGTYTFRCQFISYQPGLKQNITITAGQSTTVNFELLSAEIDLQEVQVVAKAKRESDNMLLMEQKTAVKFSEAIGAQQLSTQGVSDAATAATKMTGITKQQGSKTLNIRGLGDRYNATTLNGLPLPSNHAEYKNIDLELFSTDVIEYVAVEKVYSPNLSGDFAGANINVVSKKFSGDPYLEVGVKTGANTNAMNEDPFYTSDGVGYWGFDNFEQPTSLSRYSFDRNWNPKNTNGAPNTGFSLAGGRTLKAGKTDINLFATASFDNEMSASDLIQRKVNGSNNIRQDLTGNQYDIATQSTGMLNVNLNRGRNNYYLNSLFLNSSTQSVTNLRGFILDLAENGAYVSRQEYERTTMWVNQMLGEQNLSKSLQLNWGIAMNNVSNIIPDRLHYTLDGEDENIKSFTTNDIANTNRYYHELTEDEIAGNLSLDFKFGNSLNQGDYRGKLSVGATAKQKERDFIATQFNHKINSNASILVTDVDSYLNETNRAAGNFDLRTLSTAIISSTYTGEQQIIGGFAAAEYQLTRKLSTLMGVRYEQVYQKITYNTTLSKGSNDFIESNLLPALTLKYTLTDKSNLRLAAGNTYTLPQFKESAPFLFEGITDATVGNPYLKPSKDFNAEIKWEHFPNPGELVSLALFGKYIQDPINKFVKASASNDFTYANTGDQAEIAGIEIELKKELFNHATPGGSRKLSLATNATLMHTSQSLDKNKILKETKNTVSVNFNKESEVLQGASPIIGNANLSYRQSWKDDQRTFTTSLVYGYVSESLALIGYSGLGNQVDQSLQTLDLIIKSSFNKLDLSLAAKNLLNPDVEKIQENSTQNFLVKSGSKGIKLSLSLSYTF</sequence>
<evidence type="ECO:0000256" key="5">
    <source>
        <dbReference type="SAM" id="SignalP"/>
    </source>
</evidence>
<dbReference type="Proteomes" id="UP000249239">
    <property type="component" value="Unassembled WGS sequence"/>
</dbReference>
<keyword evidence="8" id="KW-0675">Receptor</keyword>
<dbReference type="OrthoDB" id="9768470at2"/>
<keyword evidence="4" id="KW-0798">TonB box</keyword>
<comment type="subcellular location">
    <subcellularLocation>
        <location evidence="1 4">Cell outer membrane</location>
    </subcellularLocation>
</comment>
<dbReference type="SUPFAM" id="SSF56935">
    <property type="entry name" value="Porins"/>
    <property type="match status" value="1"/>
</dbReference>
<proteinExistence type="inferred from homology"/>